<protein>
    <submittedName>
        <fullName evidence="1">Uncharacterized protein</fullName>
    </submittedName>
</protein>
<sequence>MTENKKFDKNVPILFEVENAGLVLLSPWLPRLFVTLGYLNEGKRDFKDDESRIRAIFLLQYLVRLEEEEYRETDLMLNRVLVSLPMHIPLPRSLTLTNEEKQTADSLLNSVKAGWSKMRNTSVRGFQDSFIYRIGLLEQQEEKWMLTVDDRGYDLLLESIPWSFRQICFPWLKKYVQVMWHEK</sequence>
<reference evidence="1" key="1">
    <citation type="submission" date="2021-02" db="EMBL/GenBank/DDBJ databases">
        <title>Infant gut strain persistence is associated with maternal origin, phylogeny, and functional potential including surface adhesion and iron acquisition.</title>
        <authorList>
            <person name="Lou Y.C."/>
        </authorList>
    </citation>
    <scope>NUCLEOTIDE SEQUENCE</scope>
    <source>
        <strain evidence="1">L3_082_243G1_dasL3_082_243G1_maxbin2.maxbin.015s ta_sub</strain>
    </source>
</reference>
<dbReference type="Pfam" id="PF19268">
    <property type="entry name" value="CIS_TMP"/>
    <property type="match status" value="1"/>
</dbReference>
<organism evidence="1 2">
    <name type="scientific">Bacteroides thetaiotaomicron</name>
    <dbReference type="NCBI Taxonomy" id="818"/>
    <lineage>
        <taxon>Bacteria</taxon>
        <taxon>Pseudomonadati</taxon>
        <taxon>Bacteroidota</taxon>
        <taxon>Bacteroidia</taxon>
        <taxon>Bacteroidales</taxon>
        <taxon>Bacteroidaceae</taxon>
        <taxon>Bacteroides</taxon>
    </lineage>
</organism>
<evidence type="ECO:0000313" key="1">
    <source>
        <dbReference type="EMBL" id="MBS5412244.1"/>
    </source>
</evidence>
<name>A0A943DTT8_BACT4</name>
<dbReference type="InterPro" id="IPR045538">
    <property type="entry name" value="CIS_TMP"/>
</dbReference>
<comment type="caution">
    <text evidence="1">The sequence shown here is derived from an EMBL/GenBank/DDBJ whole genome shotgun (WGS) entry which is preliminary data.</text>
</comment>
<gene>
    <name evidence="1" type="ORF">KHY35_16300</name>
</gene>
<proteinExistence type="predicted"/>
<accession>A0A943DTT8</accession>
<dbReference type="AlphaFoldDB" id="A0A943DTT8"/>
<dbReference type="EMBL" id="JAGZEE010000024">
    <property type="protein sequence ID" value="MBS5412244.1"/>
    <property type="molecule type" value="Genomic_DNA"/>
</dbReference>
<dbReference type="Proteomes" id="UP000782901">
    <property type="component" value="Unassembled WGS sequence"/>
</dbReference>
<evidence type="ECO:0000313" key="2">
    <source>
        <dbReference type="Proteomes" id="UP000782901"/>
    </source>
</evidence>